<evidence type="ECO:0000313" key="18">
    <source>
        <dbReference type="Proteomes" id="UP000077519"/>
    </source>
</evidence>
<evidence type="ECO:0000256" key="3">
    <source>
        <dbReference type="ARBA" id="ARBA00010018"/>
    </source>
</evidence>
<dbReference type="Proteomes" id="UP000077519">
    <property type="component" value="Unassembled WGS sequence"/>
</dbReference>
<feature type="binding site" description="axial binding residue" evidence="15">
    <location>
        <position position="416"/>
    </location>
    <ligand>
        <name>heme</name>
        <dbReference type="ChEBI" id="CHEBI:30413"/>
    </ligand>
    <ligandPart>
        <name>Fe</name>
        <dbReference type="ChEBI" id="CHEBI:18248"/>
    </ligandPart>
</feature>
<dbReference type="PANTHER" id="PTHR24291">
    <property type="entry name" value="CYTOCHROME P450 FAMILY 4"/>
    <property type="match status" value="1"/>
</dbReference>
<comment type="cofactor">
    <cofactor evidence="1">
        <name>FMN</name>
        <dbReference type="ChEBI" id="CHEBI:58210"/>
    </cofactor>
</comment>
<dbReference type="EMBL" id="LVHI01000007">
    <property type="protein sequence ID" value="OAK55866.1"/>
    <property type="molecule type" value="Genomic_DNA"/>
</dbReference>
<proteinExistence type="inferred from homology"/>
<keyword evidence="9 15" id="KW-0479">Metal-binding</keyword>
<protein>
    <submittedName>
        <fullName evidence="17">Cytochrome P450</fullName>
    </submittedName>
</protein>
<keyword evidence="18" id="KW-1185">Reference proteome</keyword>
<reference evidence="17 18" key="1">
    <citation type="submission" date="2016-03" db="EMBL/GenBank/DDBJ databases">
        <title>Genome sequence of Rhodococcus kyotonensis KB10.</title>
        <authorList>
            <person name="Jeong H."/>
            <person name="Hong C.E."/>
            <person name="Jo S.H."/>
            <person name="Park J.M."/>
        </authorList>
    </citation>
    <scope>NUCLEOTIDE SEQUENCE [LARGE SCALE GENOMIC DNA]</scope>
    <source>
        <strain evidence="17 18">KB10</strain>
    </source>
</reference>
<evidence type="ECO:0000256" key="11">
    <source>
        <dbReference type="ARBA" id="ARBA00022857"/>
    </source>
</evidence>
<evidence type="ECO:0000256" key="9">
    <source>
        <dbReference type="ARBA" id="ARBA00022723"/>
    </source>
</evidence>
<comment type="similarity">
    <text evidence="3">In the N-terminal section; belongs to the cytochrome P450 family.</text>
</comment>
<dbReference type="PRINTS" id="PR00385">
    <property type="entry name" value="P450"/>
</dbReference>
<organism evidence="17 18">
    <name type="scientific">Rhodococcoides kyotonense</name>
    <dbReference type="NCBI Taxonomy" id="398843"/>
    <lineage>
        <taxon>Bacteria</taxon>
        <taxon>Bacillati</taxon>
        <taxon>Actinomycetota</taxon>
        <taxon>Actinomycetes</taxon>
        <taxon>Mycobacteriales</taxon>
        <taxon>Nocardiaceae</taxon>
        <taxon>Rhodococcoides</taxon>
    </lineage>
</organism>
<keyword evidence="12 16" id="KW-0560">Oxidoreductase</keyword>
<evidence type="ECO:0000256" key="6">
    <source>
        <dbReference type="ARBA" id="ARBA00022617"/>
    </source>
</evidence>
<keyword evidence="10" id="KW-0274">FAD</keyword>
<dbReference type="AlphaFoldDB" id="A0A177YJV5"/>
<evidence type="ECO:0000256" key="7">
    <source>
        <dbReference type="ARBA" id="ARBA00022630"/>
    </source>
</evidence>
<evidence type="ECO:0000256" key="8">
    <source>
        <dbReference type="ARBA" id="ARBA00022643"/>
    </source>
</evidence>
<dbReference type="InterPro" id="IPR050196">
    <property type="entry name" value="Cytochrome_P450_Monoox"/>
</dbReference>
<evidence type="ECO:0000256" key="16">
    <source>
        <dbReference type="RuleBase" id="RU000461"/>
    </source>
</evidence>
<dbReference type="SUPFAM" id="SSF48264">
    <property type="entry name" value="Cytochrome P450"/>
    <property type="match status" value="1"/>
</dbReference>
<dbReference type="PRINTS" id="PR00463">
    <property type="entry name" value="EP450I"/>
</dbReference>
<comment type="similarity">
    <text evidence="4 16">Belongs to the cytochrome P450 family.</text>
</comment>
<dbReference type="GO" id="GO:0016705">
    <property type="term" value="F:oxidoreductase activity, acting on paired donors, with incorporation or reduction of molecular oxygen"/>
    <property type="evidence" value="ECO:0007669"/>
    <property type="project" value="InterPro"/>
</dbReference>
<dbReference type="InterPro" id="IPR017972">
    <property type="entry name" value="Cyt_P450_CS"/>
</dbReference>
<keyword evidence="11" id="KW-0521">NADP</keyword>
<evidence type="ECO:0000256" key="10">
    <source>
        <dbReference type="ARBA" id="ARBA00022827"/>
    </source>
</evidence>
<keyword evidence="5" id="KW-0813">Transport</keyword>
<keyword evidence="14 16" id="KW-0503">Monooxygenase</keyword>
<evidence type="ECO:0000256" key="1">
    <source>
        <dbReference type="ARBA" id="ARBA00001917"/>
    </source>
</evidence>
<evidence type="ECO:0000313" key="17">
    <source>
        <dbReference type="EMBL" id="OAK55866.1"/>
    </source>
</evidence>
<dbReference type="GO" id="GO:0020037">
    <property type="term" value="F:heme binding"/>
    <property type="evidence" value="ECO:0007669"/>
    <property type="project" value="InterPro"/>
</dbReference>
<keyword evidence="8" id="KW-0288">FMN</keyword>
<evidence type="ECO:0000256" key="2">
    <source>
        <dbReference type="ARBA" id="ARBA00001974"/>
    </source>
</evidence>
<dbReference type="PROSITE" id="PS00086">
    <property type="entry name" value="CYTOCHROME_P450"/>
    <property type="match status" value="1"/>
</dbReference>
<gene>
    <name evidence="17" type="ORF">A3K89_18275</name>
</gene>
<name>A0A177YJV5_9NOCA</name>
<dbReference type="GO" id="GO:0004497">
    <property type="term" value="F:monooxygenase activity"/>
    <property type="evidence" value="ECO:0007669"/>
    <property type="project" value="UniProtKB-KW"/>
</dbReference>
<evidence type="ECO:0000256" key="14">
    <source>
        <dbReference type="ARBA" id="ARBA00023033"/>
    </source>
</evidence>
<evidence type="ECO:0000256" key="4">
    <source>
        <dbReference type="ARBA" id="ARBA00010617"/>
    </source>
</evidence>
<evidence type="ECO:0000256" key="15">
    <source>
        <dbReference type="PIRSR" id="PIRSR602401-1"/>
    </source>
</evidence>
<keyword evidence="7" id="KW-0285">Flavoprotein</keyword>
<dbReference type="Gene3D" id="1.10.630.10">
    <property type="entry name" value="Cytochrome P450"/>
    <property type="match status" value="1"/>
</dbReference>
<accession>A0A177YJV5</accession>
<dbReference type="RefSeq" id="WP_068423021.1">
    <property type="nucleotide sequence ID" value="NZ_LVHI01000007.1"/>
</dbReference>
<dbReference type="FunFam" id="1.10.630.10:FF:000040">
    <property type="entry name" value="Bifunctional cytochrome P450/NADPH--P450 reductase"/>
    <property type="match status" value="1"/>
</dbReference>
<keyword evidence="6 15" id="KW-0349">Heme</keyword>
<sequence length="468" mass="52797">MTTDVAVRAPSLPHPPKRVPVLGDVLGVHASTPVQDSIALSRSLGPIFERVVLGQRFVIVTGSDLVEDLCDESRFVKHVAPAVEGLRSIGGDALFTAYSHEPNWRKAHDLLRPAFAQSAMRSYHDIMVDVASDLTQRWREHGTVDVSSDMTKLTLDTIGRTGFSYTFDSFTRDERHPFVDAMVRTLTHNQRREILKLPIVSDLWFRRRDRQNEADKQYMADLLDDIIRTRRDGSGSRGQHDLLDIMLDAARDADNPNALSEVNIRQQILTFLIAGHETTSGALSFALYYLSRHPEIFAAARAEVDEVWGRTTSGSDAPSFAQVPKLRLVRRILDETLRLWPTAPAFAREARQDTVVGGTYPMKKGDWVLVLIPGLHRDPVWGPNPDAFDPDRFRSDRVRSRPGHVYKPFGTGERACIGRQFAIHEAVLVLGTILRNFDIHADPNYRLVIEERLTLMPKNFELGISIRK</sequence>
<comment type="cofactor">
    <cofactor evidence="2">
        <name>FAD</name>
        <dbReference type="ChEBI" id="CHEBI:57692"/>
    </cofactor>
</comment>
<dbReference type="CDD" id="cd11068">
    <property type="entry name" value="CYP120A1"/>
    <property type="match status" value="1"/>
</dbReference>
<dbReference type="InterPro" id="IPR002401">
    <property type="entry name" value="Cyt_P450_E_grp-I"/>
</dbReference>
<comment type="caution">
    <text evidence="17">The sequence shown here is derived from an EMBL/GenBank/DDBJ whole genome shotgun (WGS) entry which is preliminary data.</text>
</comment>
<evidence type="ECO:0000256" key="12">
    <source>
        <dbReference type="ARBA" id="ARBA00023002"/>
    </source>
</evidence>
<comment type="cofactor">
    <cofactor evidence="15">
        <name>heme</name>
        <dbReference type="ChEBI" id="CHEBI:30413"/>
    </cofactor>
</comment>
<dbReference type="GO" id="GO:0005506">
    <property type="term" value="F:iron ion binding"/>
    <property type="evidence" value="ECO:0007669"/>
    <property type="project" value="InterPro"/>
</dbReference>
<keyword evidence="13 15" id="KW-0408">Iron</keyword>
<evidence type="ECO:0000256" key="5">
    <source>
        <dbReference type="ARBA" id="ARBA00022448"/>
    </source>
</evidence>
<dbReference type="Pfam" id="PF00067">
    <property type="entry name" value="p450"/>
    <property type="match status" value="1"/>
</dbReference>
<dbReference type="InterPro" id="IPR001128">
    <property type="entry name" value="Cyt_P450"/>
</dbReference>
<dbReference type="PANTHER" id="PTHR24291:SF50">
    <property type="entry name" value="BIFUNCTIONAL ALBAFLAVENONE MONOOXYGENASE_TERPENE SYNTHASE"/>
    <property type="match status" value="1"/>
</dbReference>
<dbReference type="InterPro" id="IPR036396">
    <property type="entry name" value="Cyt_P450_sf"/>
</dbReference>
<evidence type="ECO:0000256" key="13">
    <source>
        <dbReference type="ARBA" id="ARBA00023004"/>
    </source>
</evidence>